<organism evidence="2 3">
    <name type="scientific">Neolewinella agarilytica</name>
    <dbReference type="NCBI Taxonomy" id="478744"/>
    <lineage>
        <taxon>Bacteria</taxon>
        <taxon>Pseudomonadati</taxon>
        <taxon>Bacteroidota</taxon>
        <taxon>Saprospiria</taxon>
        <taxon>Saprospirales</taxon>
        <taxon>Lewinellaceae</taxon>
        <taxon>Neolewinella</taxon>
    </lineage>
</organism>
<sequence length="26" mass="3079">EELVIVYLFSHLLIVSLKKLNHDLLE</sequence>
<evidence type="ECO:0000313" key="1">
    <source>
        <dbReference type="EMBL" id="SEP68735.1"/>
    </source>
</evidence>
<dbReference type="InParanoid" id="A0A1H9M1Z5"/>
<reference evidence="2" key="1">
    <citation type="submission" date="2016-10" db="EMBL/GenBank/DDBJ databases">
        <authorList>
            <person name="de Groot N.N."/>
        </authorList>
    </citation>
    <scope>NUCLEOTIDE SEQUENCE [LARGE SCALE GENOMIC DNA]</scope>
    <source>
        <strain evidence="2">DSM 24740</strain>
    </source>
</reference>
<evidence type="ECO:0000313" key="2">
    <source>
        <dbReference type="EMBL" id="SER17634.1"/>
    </source>
</evidence>
<keyword evidence="3" id="KW-1185">Reference proteome</keyword>
<protein>
    <submittedName>
        <fullName evidence="2">Uncharacterized protein</fullName>
    </submittedName>
</protein>
<reference evidence="3" key="2">
    <citation type="submission" date="2016-10" db="EMBL/GenBank/DDBJ databases">
        <authorList>
            <person name="Varghese N."/>
            <person name="Submissions S."/>
        </authorList>
    </citation>
    <scope>NUCLEOTIDE SEQUENCE [LARGE SCALE GENOMIC DNA]</scope>
    <source>
        <strain evidence="3">DSM 24740</strain>
    </source>
</reference>
<evidence type="ECO:0000313" key="3">
    <source>
        <dbReference type="Proteomes" id="UP000199021"/>
    </source>
</evidence>
<feature type="non-terminal residue" evidence="2">
    <location>
        <position position="1"/>
    </location>
</feature>
<dbReference type="Proteomes" id="UP000199021">
    <property type="component" value="Unassembled WGS sequence"/>
</dbReference>
<accession>A0A1H9M1Z5</accession>
<gene>
    <name evidence="1" type="ORF">SAMN05444359_101472</name>
    <name evidence="2" type="ORF">SAMN05444359_12685</name>
</gene>
<dbReference type="EMBL" id="FOFB01000001">
    <property type="protein sequence ID" value="SEP68735.1"/>
    <property type="molecule type" value="Genomic_DNA"/>
</dbReference>
<proteinExistence type="predicted"/>
<dbReference type="AlphaFoldDB" id="A0A1H9M1Z5"/>
<dbReference type="EMBL" id="FOFB01000026">
    <property type="protein sequence ID" value="SER17634.1"/>
    <property type="molecule type" value="Genomic_DNA"/>
</dbReference>
<name>A0A1H9M1Z5_9BACT</name>